<gene>
    <name evidence="2" type="ORF">BEN30_16435</name>
</gene>
<dbReference type="Proteomes" id="UP000095347">
    <property type="component" value="Unassembled WGS sequence"/>
</dbReference>
<reference evidence="3" key="1">
    <citation type="submission" date="2016-07" db="EMBL/GenBank/DDBJ databases">
        <authorList>
            <person name="Florea S."/>
            <person name="Webb J.S."/>
            <person name="Jaromczyk J."/>
            <person name="Schardl C.L."/>
        </authorList>
    </citation>
    <scope>NUCLEOTIDE SEQUENCE [LARGE SCALE GENOMIC DNA]</scope>
    <source>
        <strain evidence="3">MV-1</strain>
    </source>
</reference>
<name>A0A1E5Q3W4_9PROT</name>
<dbReference type="EMBL" id="MCGG01000071">
    <property type="protein sequence ID" value="OEJ64396.1"/>
    <property type="molecule type" value="Genomic_DNA"/>
</dbReference>
<keyword evidence="3" id="KW-1185">Reference proteome</keyword>
<dbReference type="Pfam" id="PF09832">
    <property type="entry name" value="DUF2059"/>
    <property type="match status" value="1"/>
</dbReference>
<dbReference type="RefSeq" id="WP_069959249.1">
    <property type="nucleotide sequence ID" value="NZ_MCGG01000071.1"/>
</dbReference>
<sequence>MCFALSTFNVGDVQAGTVEKQAKIKKLLSVTDMRSLLDDMVPVIANMVAKNLKKKGVPLSPETVNVIKKSTTVVMKTNVTPYIDRVVGMYNEAYSEDEIDELLAFYTSPTGQKSLQSMSRIQNDAKSLGVKWGRTLAPQIDTDVLAALKPDQNLQNN</sequence>
<dbReference type="InterPro" id="IPR018637">
    <property type="entry name" value="DUF2059"/>
</dbReference>
<evidence type="ECO:0000313" key="3">
    <source>
        <dbReference type="Proteomes" id="UP000095347"/>
    </source>
</evidence>
<comment type="caution">
    <text evidence="2">The sequence shown here is derived from an EMBL/GenBank/DDBJ whole genome shotgun (WGS) entry which is preliminary data.</text>
</comment>
<evidence type="ECO:0000259" key="1">
    <source>
        <dbReference type="Pfam" id="PF09832"/>
    </source>
</evidence>
<proteinExistence type="predicted"/>
<feature type="domain" description="DUF2059" evidence="1">
    <location>
        <begin position="84"/>
        <end position="139"/>
    </location>
</feature>
<dbReference type="STRING" id="28181.BEN30_16435"/>
<organism evidence="2 3">
    <name type="scientific">Magnetovibrio blakemorei</name>
    <dbReference type="NCBI Taxonomy" id="28181"/>
    <lineage>
        <taxon>Bacteria</taxon>
        <taxon>Pseudomonadati</taxon>
        <taxon>Pseudomonadota</taxon>
        <taxon>Alphaproteobacteria</taxon>
        <taxon>Rhodospirillales</taxon>
        <taxon>Magnetovibrionaceae</taxon>
        <taxon>Magnetovibrio</taxon>
    </lineage>
</organism>
<dbReference type="AlphaFoldDB" id="A0A1E5Q3W4"/>
<evidence type="ECO:0000313" key="2">
    <source>
        <dbReference type="EMBL" id="OEJ64396.1"/>
    </source>
</evidence>
<accession>A0A1E5Q3W4</accession>
<protein>
    <recommendedName>
        <fullName evidence="1">DUF2059 domain-containing protein</fullName>
    </recommendedName>
</protein>